<evidence type="ECO:0000313" key="11">
    <source>
        <dbReference type="EMBL" id="GEO43721.1"/>
    </source>
</evidence>
<dbReference type="PRINTS" id="PR00866">
    <property type="entry name" value="RNADNAPOLMS"/>
</dbReference>
<dbReference type="Pfam" id="PF00078">
    <property type="entry name" value="RVT_1"/>
    <property type="match status" value="1"/>
</dbReference>
<organism evidence="11 12">
    <name type="scientific">Skermanella aerolata</name>
    <dbReference type="NCBI Taxonomy" id="393310"/>
    <lineage>
        <taxon>Bacteria</taxon>
        <taxon>Pseudomonadati</taxon>
        <taxon>Pseudomonadota</taxon>
        <taxon>Alphaproteobacteria</taxon>
        <taxon>Rhodospirillales</taxon>
        <taxon>Azospirillaceae</taxon>
        <taxon>Skermanella</taxon>
    </lineage>
</organism>
<comment type="similarity">
    <text evidence="8">Belongs to the bacterial reverse transcriptase family.</text>
</comment>
<reference evidence="11 12" key="1">
    <citation type="submission" date="2019-07" db="EMBL/GenBank/DDBJ databases">
        <title>Whole genome shotgun sequence of Skermanella aerolata NBRC 106429.</title>
        <authorList>
            <person name="Hosoyama A."/>
            <person name="Uohara A."/>
            <person name="Ohji S."/>
            <person name="Ichikawa N."/>
        </authorList>
    </citation>
    <scope>NUCLEOTIDE SEQUENCE [LARGE SCALE GENOMIC DNA]</scope>
    <source>
        <strain evidence="11 12">NBRC 106429</strain>
    </source>
</reference>
<evidence type="ECO:0000256" key="5">
    <source>
        <dbReference type="ARBA" id="ARBA00022842"/>
    </source>
</evidence>
<evidence type="ECO:0000256" key="4">
    <source>
        <dbReference type="ARBA" id="ARBA00022723"/>
    </source>
</evidence>
<dbReference type="SUPFAM" id="SSF56672">
    <property type="entry name" value="DNA/RNA polymerases"/>
    <property type="match status" value="1"/>
</dbReference>
<name>A0A512E4S2_9PROT</name>
<comment type="caution">
    <text evidence="11">The sequence shown here is derived from an EMBL/GenBank/DDBJ whole genome shotgun (WGS) entry which is preliminary data.</text>
</comment>
<evidence type="ECO:0000256" key="9">
    <source>
        <dbReference type="ARBA" id="ARBA00048173"/>
    </source>
</evidence>
<proteinExistence type="inferred from homology"/>
<keyword evidence="3" id="KW-0548">Nucleotidyltransferase</keyword>
<evidence type="ECO:0000256" key="2">
    <source>
        <dbReference type="ARBA" id="ARBA00022679"/>
    </source>
</evidence>
<keyword evidence="12" id="KW-1185">Reference proteome</keyword>
<dbReference type="GO" id="GO:0051607">
    <property type="term" value="P:defense response to virus"/>
    <property type="evidence" value="ECO:0007669"/>
    <property type="project" value="UniProtKB-KW"/>
</dbReference>
<keyword evidence="4" id="KW-0479">Metal-binding</keyword>
<keyword evidence="2" id="KW-0808">Transferase</keyword>
<protein>
    <recommendedName>
        <fullName evidence="1">RNA-directed DNA polymerase</fullName>
        <ecNumber evidence="1">2.7.7.49</ecNumber>
    </recommendedName>
</protein>
<keyword evidence="5" id="KW-0460">Magnesium</keyword>
<feature type="domain" description="Reverse transcriptase" evidence="10">
    <location>
        <begin position="49"/>
        <end position="289"/>
    </location>
</feature>
<evidence type="ECO:0000259" key="10">
    <source>
        <dbReference type="PROSITE" id="PS50878"/>
    </source>
</evidence>
<sequence>MDKAKPFCIPKREVWEAYKQVKANQGAAGVDGETIEDFDRDLKGNLYRIWNRMSSGSYFPPPVRRVDIPKGDTGGTRPLGVPTVSDRIAQMVVKRYLEPILEPRFHKDSYGYRPGKSAHDALATARQRCWSRDWVLDLDIKSFFDEIDWGLLMRAVRRHTDCKWVLLYLERWLKAPVSMPDGTLVDRERGSPQGSVVSPVLANLFLHYAFDCWMDREFPDIPFERYADDAICHCRSEVQALELHQALKQRFAECRLQLHPQKTKIVYCKDANRTGKYPVRSFDFLGFTFRPRLAKNRTGKRFVSFIPAVSKTAGIRMRRSVRRWRLHFRSDLDLEDIAKWVRPVLSGWVRYYGRFYPSKLRDELRTIDAFIVRWASRKYKRFRGHTKATWEWLSSLRRRNPTLFAHWTLGATAG</sequence>
<dbReference type="GO" id="GO:0046872">
    <property type="term" value="F:metal ion binding"/>
    <property type="evidence" value="ECO:0007669"/>
    <property type="project" value="UniProtKB-KW"/>
</dbReference>
<dbReference type="NCBIfam" id="TIGR04416">
    <property type="entry name" value="group_II_RT_mat"/>
    <property type="match status" value="1"/>
</dbReference>
<dbReference type="InterPro" id="IPR000123">
    <property type="entry name" value="Reverse_transcriptase_msDNA"/>
</dbReference>
<dbReference type="Pfam" id="PF08388">
    <property type="entry name" value="GIIM"/>
    <property type="match status" value="1"/>
</dbReference>
<dbReference type="AlphaFoldDB" id="A0A512E4S2"/>
<dbReference type="PROSITE" id="PS50878">
    <property type="entry name" value="RT_POL"/>
    <property type="match status" value="1"/>
</dbReference>
<evidence type="ECO:0000256" key="3">
    <source>
        <dbReference type="ARBA" id="ARBA00022695"/>
    </source>
</evidence>
<evidence type="ECO:0000313" key="12">
    <source>
        <dbReference type="Proteomes" id="UP000321523"/>
    </source>
</evidence>
<dbReference type="RefSeq" id="WP_044437973.1">
    <property type="nucleotide sequence ID" value="NZ_BJYZ01000154.1"/>
</dbReference>
<accession>A0A512E4S2</accession>
<dbReference type="Proteomes" id="UP000321523">
    <property type="component" value="Unassembled WGS sequence"/>
</dbReference>
<evidence type="ECO:0000256" key="1">
    <source>
        <dbReference type="ARBA" id="ARBA00012493"/>
    </source>
</evidence>
<gene>
    <name evidence="11" type="ORF">SAE02_78690</name>
</gene>
<dbReference type="GO" id="GO:0003964">
    <property type="term" value="F:RNA-directed DNA polymerase activity"/>
    <property type="evidence" value="ECO:0007669"/>
    <property type="project" value="UniProtKB-KW"/>
</dbReference>
<dbReference type="InterPro" id="IPR043502">
    <property type="entry name" value="DNA/RNA_pol_sf"/>
</dbReference>
<keyword evidence="6 11" id="KW-0695">RNA-directed DNA polymerase</keyword>
<evidence type="ECO:0000256" key="6">
    <source>
        <dbReference type="ARBA" id="ARBA00022918"/>
    </source>
</evidence>
<keyword evidence="7" id="KW-0051">Antiviral defense</keyword>
<dbReference type="PANTHER" id="PTHR34047">
    <property type="entry name" value="NUCLEAR INTRON MATURASE 1, MITOCHONDRIAL-RELATED"/>
    <property type="match status" value="1"/>
</dbReference>
<dbReference type="EC" id="2.7.7.49" evidence="1"/>
<dbReference type="OrthoDB" id="9793236at2"/>
<dbReference type="PANTHER" id="PTHR34047:SF3">
    <property type="entry name" value="BLR2052 PROTEIN"/>
    <property type="match status" value="1"/>
</dbReference>
<dbReference type="InterPro" id="IPR013597">
    <property type="entry name" value="Mat_intron_G2"/>
</dbReference>
<dbReference type="EMBL" id="BJYZ01000154">
    <property type="protein sequence ID" value="GEO43721.1"/>
    <property type="molecule type" value="Genomic_DNA"/>
</dbReference>
<evidence type="ECO:0000256" key="8">
    <source>
        <dbReference type="ARBA" id="ARBA00034120"/>
    </source>
</evidence>
<dbReference type="InterPro" id="IPR051083">
    <property type="entry name" value="GrpII_Intron_Splice-Mob/Def"/>
</dbReference>
<dbReference type="InterPro" id="IPR000477">
    <property type="entry name" value="RT_dom"/>
</dbReference>
<dbReference type="CDD" id="cd01651">
    <property type="entry name" value="RT_G2_intron"/>
    <property type="match status" value="1"/>
</dbReference>
<comment type="catalytic activity">
    <reaction evidence="9">
        <text>DNA(n) + a 2'-deoxyribonucleoside 5'-triphosphate = DNA(n+1) + diphosphate</text>
        <dbReference type="Rhea" id="RHEA:22508"/>
        <dbReference type="Rhea" id="RHEA-COMP:17339"/>
        <dbReference type="Rhea" id="RHEA-COMP:17340"/>
        <dbReference type="ChEBI" id="CHEBI:33019"/>
        <dbReference type="ChEBI" id="CHEBI:61560"/>
        <dbReference type="ChEBI" id="CHEBI:173112"/>
        <dbReference type="EC" id="2.7.7.49"/>
    </reaction>
</comment>
<dbReference type="InterPro" id="IPR030931">
    <property type="entry name" value="Group_II_RT_mat"/>
</dbReference>
<dbReference type="GO" id="GO:0003723">
    <property type="term" value="F:RNA binding"/>
    <property type="evidence" value="ECO:0007669"/>
    <property type="project" value="InterPro"/>
</dbReference>
<evidence type="ECO:0000256" key="7">
    <source>
        <dbReference type="ARBA" id="ARBA00023118"/>
    </source>
</evidence>